<proteinExistence type="predicted"/>
<protein>
    <recommendedName>
        <fullName evidence="1">DUF6879 domain-containing protein</fullName>
    </recommendedName>
</protein>
<dbReference type="Pfam" id="PF21806">
    <property type="entry name" value="DUF6879"/>
    <property type="match status" value="1"/>
</dbReference>
<accession>A0A9W5ULY2</accession>
<organism evidence="2 3">
    <name type="scientific">Micromonospora sediminimaris</name>
    <dbReference type="NCBI Taxonomy" id="547162"/>
    <lineage>
        <taxon>Bacteria</taxon>
        <taxon>Bacillati</taxon>
        <taxon>Actinomycetota</taxon>
        <taxon>Actinomycetes</taxon>
        <taxon>Micromonosporales</taxon>
        <taxon>Micromonosporaceae</taxon>
        <taxon>Micromonospora</taxon>
    </lineage>
</organism>
<dbReference type="AlphaFoldDB" id="A0A9W5ULY2"/>
<gene>
    <name evidence="2" type="ORF">Vse01_00280</name>
</gene>
<evidence type="ECO:0000259" key="1">
    <source>
        <dbReference type="Pfam" id="PF21806"/>
    </source>
</evidence>
<name>A0A9W5ULY2_9ACTN</name>
<sequence length="200" mass="23359">MRDLLNQATGRRLAREEYLTDFWERFWAVDGAHIWKLERRQHFQEPGYAVWEAFARGDWPESMRLLQADRQQIAAEHRRMARHAIRLHWVRVVEPPLSEYVRWNLHVLRIRAECGTDVRIVGPPQVAPLEVSEPLPELVAVADETLYEVRYDVDGVLVGADRYADADLARACRQVVTDLHRAGEPLADYFPRVTARRPRS</sequence>
<dbReference type="Proteomes" id="UP000607311">
    <property type="component" value="Unassembled WGS sequence"/>
</dbReference>
<reference evidence="2" key="1">
    <citation type="submission" date="2021-01" db="EMBL/GenBank/DDBJ databases">
        <title>Whole genome shotgun sequence of Verrucosispora sediminis NBRC 107745.</title>
        <authorList>
            <person name="Komaki H."/>
            <person name="Tamura T."/>
        </authorList>
    </citation>
    <scope>NUCLEOTIDE SEQUENCE</scope>
    <source>
        <strain evidence="2">NBRC 107745</strain>
    </source>
</reference>
<dbReference type="EMBL" id="BOPD01000002">
    <property type="protein sequence ID" value="GIJ30880.1"/>
    <property type="molecule type" value="Genomic_DNA"/>
</dbReference>
<dbReference type="InterPro" id="IPR049244">
    <property type="entry name" value="DUF6879"/>
</dbReference>
<dbReference type="RefSeq" id="WP_093402092.1">
    <property type="nucleotide sequence ID" value="NZ_BOPD01000002.1"/>
</dbReference>
<evidence type="ECO:0000313" key="3">
    <source>
        <dbReference type="Proteomes" id="UP000607311"/>
    </source>
</evidence>
<keyword evidence="3" id="KW-1185">Reference proteome</keyword>
<feature type="domain" description="DUF6879" evidence="1">
    <location>
        <begin position="23"/>
        <end position="190"/>
    </location>
</feature>
<dbReference type="OrthoDB" id="3436275at2"/>
<evidence type="ECO:0000313" key="2">
    <source>
        <dbReference type="EMBL" id="GIJ30880.1"/>
    </source>
</evidence>
<comment type="caution">
    <text evidence="2">The sequence shown here is derived from an EMBL/GenBank/DDBJ whole genome shotgun (WGS) entry which is preliminary data.</text>
</comment>